<dbReference type="AlphaFoldDB" id="A0A5B7EB06"/>
<keyword evidence="3" id="KW-1185">Reference proteome</keyword>
<comment type="caution">
    <text evidence="2">The sequence shown here is derived from an EMBL/GenBank/DDBJ whole genome shotgun (WGS) entry which is preliminary data.</text>
</comment>
<name>A0A5B7EB06_PORTR</name>
<accession>A0A5B7EB06</accession>
<sequence>MHTRHQDPAMVVLAVASVTLGRPSKNISDVTETPESSAIIGERLVSKFLGRGDKESSPSPGEPDNSLAKYLY</sequence>
<organism evidence="2 3">
    <name type="scientific">Portunus trituberculatus</name>
    <name type="common">Swimming crab</name>
    <name type="synonym">Neptunus trituberculatus</name>
    <dbReference type="NCBI Taxonomy" id="210409"/>
    <lineage>
        <taxon>Eukaryota</taxon>
        <taxon>Metazoa</taxon>
        <taxon>Ecdysozoa</taxon>
        <taxon>Arthropoda</taxon>
        <taxon>Crustacea</taxon>
        <taxon>Multicrustacea</taxon>
        <taxon>Malacostraca</taxon>
        <taxon>Eumalacostraca</taxon>
        <taxon>Eucarida</taxon>
        <taxon>Decapoda</taxon>
        <taxon>Pleocyemata</taxon>
        <taxon>Brachyura</taxon>
        <taxon>Eubrachyura</taxon>
        <taxon>Portunoidea</taxon>
        <taxon>Portunidae</taxon>
        <taxon>Portuninae</taxon>
        <taxon>Portunus</taxon>
    </lineage>
</organism>
<dbReference type="OrthoDB" id="10691948at2759"/>
<evidence type="ECO:0000256" key="1">
    <source>
        <dbReference type="SAM" id="MobiDB-lite"/>
    </source>
</evidence>
<feature type="region of interest" description="Disordered" evidence="1">
    <location>
        <begin position="50"/>
        <end position="72"/>
    </location>
</feature>
<reference evidence="2 3" key="1">
    <citation type="submission" date="2019-05" db="EMBL/GenBank/DDBJ databases">
        <title>Another draft genome of Portunus trituberculatus and its Hox gene families provides insights of decapod evolution.</title>
        <authorList>
            <person name="Jeong J.-H."/>
            <person name="Song I."/>
            <person name="Kim S."/>
            <person name="Choi T."/>
            <person name="Kim D."/>
            <person name="Ryu S."/>
            <person name="Kim W."/>
        </authorList>
    </citation>
    <scope>NUCLEOTIDE SEQUENCE [LARGE SCALE GENOMIC DNA]</scope>
    <source>
        <tissue evidence="2">Muscle</tissue>
    </source>
</reference>
<evidence type="ECO:0000313" key="3">
    <source>
        <dbReference type="Proteomes" id="UP000324222"/>
    </source>
</evidence>
<evidence type="ECO:0000313" key="2">
    <source>
        <dbReference type="EMBL" id="MPC30346.1"/>
    </source>
</evidence>
<dbReference type="Proteomes" id="UP000324222">
    <property type="component" value="Unassembled WGS sequence"/>
</dbReference>
<dbReference type="EMBL" id="VSRR010002236">
    <property type="protein sequence ID" value="MPC30346.1"/>
    <property type="molecule type" value="Genomic_DNA"/>
</dbReference>
<proteinExistence type="predicted"/>
<gene>
    <name evidence="2" type="ORF">E2C01_023608</name>
</gene>
<protein>
    <submittedName>
        <fullName evidence="2">Uncharacterized protein</fullName>
    </submittedName>
</protein>